<comment type="cofactor">
    <cofactor evidence="1">
        <name>FAD</name>
        <dbReference type="ChEBI" id="CHEBI:57692"/>
    </cofactor>
</comment>
<accession>A0AAW2Z8D7</accession>
<dbReference type="Pfam" id="PF07156">
    <property type="entry name" value="Prenylcys_lyase"/>
    <property type="match status" value="1"/>
</dbReference>
<keyword evidence="6" id="KW-0560">Oxidoreductase</keyword>
<dbReference type="SUPFAM" id="SSF51905">
    <property type="entry name" value="FAD/NAD(P)-binding domain"/>
    <property type="match status" value="1"/>
</dbReference>
<dbReference type="Pfam" id="PF13450">
    <property type="entry name" value="NAD_binding_8"/>
    <property type="match status" value="1"/>
</dbReference>
<dbReference type="Gene3D" id="3.50.50.60">
    <property type="entry name" value="FAD/NAD(P)-binding domain"/>
    <property type="match status" value="2"/>
</dbReference>
<dbReference type="GO" id="GO:0030327">
    <property type="term" value="P:prenylated protein catabolic process"/>
    <property type="evidence" value="ECO:0007669"/>
    <property type="project" value="TreeGrafter"/>
</dbReference>
<keyword evidence="3" id="KW-0285">Flavoprotein</keyword>
<evidence type="ECO:0000313" key="9">
    <source>
        <dbReference type="EMBL" id="KAL0485664.1"/>
    </source>
</evidence>
<keyword evidence="4" id="KW-0732">Signal</keyword>
<feature type="domain" description="Prenylcysteine lyase" evidence="8">
    <location>
        <begin position="193"/>
        <end position="497"/>
    </location>
</feature>
<keyword evidence="5" id="KW-0274">FAD</keyword>
<reference evidence="9 10" key="1">
    <citation type="submission" date="2024-03" db="EMBL/GenBank/DDBJ databases">
        <title>The Acrasis kona genome and developmental transcriptomes reveal deep origins of eukaryotic multicellular pathways.</title>
        <authorList>
            <person name="Sheikh S."/>
            <person name="Fu C.-J."/>
            <person name="Brown M.W."/>
            <person name="Baldauf S.L."/>
        </authorList>
    </citation>
    <scope>NUCLEOTIDE SEQUENCE [LARGE SCALE GENOMIC DNA]</scope>
    <source>
        <strain evidence="9 10">ATCC MYA-3509</strain>
    </source>
</reference>
<evidence type="ECO:0000256" key="2">
    <source>
        <dbReference type="ARBA" id="ARBA00009967"/>
    </source>
</evidence>
<name>A0AAW2Z8D7_9EUKA</name>
<gene>
    <name evidence="9" type="ORF">AKO1_003326</name>
</gene>
<dbReference type="Proteomes" id="UP001431209">
    <property type="component" value="Unassembled WGS sequence"/>
</dbReference>
<dbReference type="AlphaFoldDB" id="A0AAW2Z8D7"/>
<evidence type="ECO:0000256" key="4">
    <source>
        <dbReference type="ARBA" id="ARBA00022729"/>
    </source>
</evidence>
<evidence type="ECO:0000256" key="5">
    <source>
        <dbReference type="ARBA" id="ARBA00022827"/>
    </source>
</evidence>
<dbReference type="Gene3D" id="3.30.70.1990">
    <property type="match status" value="1"/>
</dbReference>
<keyword evidence="9" id="KW-0456">Lyase</keyword>
<dbReference type="Gene3D" id="1.10.405.20">
    <property type="match status" value="1"/>
</dbReference>
<dbReference type="GO" id="GO:0016829">
    <property type="term" value="F:lyase activity"/>
    <property type="evidence" value="ECO:0007669"/>
    <property type="project" value="UniProtKB-KW"/>
</dbReference>
<dbReference type="GO" id="GO:0030328">
    <property type="term" value="P:prenylcysteine catabolic process"/>
    <property type="evidence" value="ECO:0007669"/>
    <property type="project" value="InterPro"/>
</dbReference>
<evidence type="ECO:0000256" key="1">
    <source>
        <dbReference type="ARBA" id="ARBA00001974"/>
    </source>
</evidence>
<keyword evidence="10" id="KW-1185">Reference proteome</keyword>
<keyword evidence="7" id="KW-0325">Glycoprotein</keyword>
<comment type="caution">
    <text evidence="9">The sequence shown here is derived from an EMBL/GenBank/DDBJ whole genome shotgun (WGS) entry which is preliminary data.</text>
</comment>
<dbReference type="InterPro" id="IPR017046">
    <property type="entry name" value="Prenylcysteine_Oxase1"/>
</dbReference>
<dbReference type="PANTHER" id="PTHR15944">
    <property type="entry name" value="FARNESYLCYSTEINE LYASE"/>
    <property type="match status" value="1"/>
</dbReference>
<protein>
    <submittedName>
        <fullName evidence="9">Prenylcysteine oxidase / farnesylcysteine lyase</fullName>
    </submittedName>
</protein>
<dbReference type="InterPro" id="IPR010795">
    <property type="entry name" value="Prenylcys_lyase"/>
</dbReference>
<evidence type="ECO:0000256" key="3">
    <source>
        <dbReference type="ARBA" id="ARBA00022630"/>
    </source>
</evidence>
<dbReference type="PANTHER" id="PTHR15944:SF0">
    <property type="entry name" value="PRENYLCYSTEINE LYASE DOMAIN-CONTAINING PROTEIN"/>
    <property type="match status" value="1"/>
</dbReference>
<evidence type="ECO:0000313" key="10">
    <source>
        <dbReference type="Proteomes" id="UP001431209"/>
    </source>
</evidence>
<dbReference type="EMBL" id="JAOPGA020001156">
    <property type="protein sequence ID" value="KAL0485664.1"/>
    <property type="molecule type" value="Genomic_DNA"/>
</dbReference>
<proteinExistence type="inferred from homology"/>
<evidence type="ECO:0000259" key="8">
    <source>
        <dbReference type="Pfam" id="PF07156"/>
    </source>
</evidence>
<sequence>MKVAFVGGGCGTCTSSFYLDKLMAEKNIDTDITIFESSSNMGGRLQQVKVTDDVIVDLGGSIYHTGVNPTVVKVREDYMEKMKNNANTNKIVETINIYDDVESLGVWDGKQFVYRGPTKLYFVSIIQKILIDTFKDFLYLGTILSFFNKKLHQLMIIISMVFTYGFGSILGIKKFKDKEGGDNVIKLFLDFNNVDYYTAFGKYMPVHLVHINAKNILSKYGVSDKFINEVLEPVTRNIYSQNLDRYHSMAMLTTVLSGDSSKLRTFKKGNGAFFEEVAKSIEKCTIKRNTKVTFIEKVHDGKYQVTSKGPSGQSSTQVFDVVVLGAPFEKLNVEIKNVPDAHQLLSKIPKRDFVPVCLAVVSGVPNHKYFKCENVGSVPLVIRTTKVADVNNCPFLTFQALWFDVKNNCRIYKVQSKERLTREELDSLFSEKHFVYQHDFEYGYPLLEALEEGHRLPAKLSENLYYINSVESLSSAMEASAWSGRNIANLIADDSTIQKQSSQ</sequence>
<comment type="similarity">
    <text evidence="2">Belongs to the prenylcysteine oxidase family.</text>
</comment>
<dbReference type="InterPro" id="IPR036188">
    <property type="entry name" value="FAD/NAD-bd_sf"/>
</dbReference>
<evidence type="ECO:0000256" key="6">
    <source>
        <dbReference type="ARBA" id="ARBA00023002"/>
    </source>
</evidence>
<organism evidence="9 10">
    <name type="scientific">Acrasis kona</name>
    <dbReference type="NCBI Taxonomy" id="1008807"/>
    <lineage>
        <taxon>Eukaryota</taxon>
        <taxon>Discoba</taxon>
        <taxon>Heterolobosea</taxon>
        <taxon>Tetramitia</taxon>
        <taxon>Eutetramitia</taxon>
        <taxon>Acrasidae</taxon>
        <taxon>Acrasis</taxon>
    </lineage>
</organism>
<dbReference type="GO" id="GO:0001735">
    <property type="term" value="F:prenylcysteine oxidase activity"/>
    <property type="evidence" value="ECO:0007669"/>
    <property type="project" value="InterPro"/>
</dbReference>
<evidence type="ECO:0000256" key="7">
    <source>
        <dbReference type="ARBA" id="ARBA00023180"/>
    </source>
</evidence>